<gene>
    <name evidence="1" type="ORF">DVH24_040028</name>
</gene>
<evidence type="ECO:0000313" key="1">
    <source>
        <dbReference type="EMBL" id="RXH78057.1"/>
    </source>
</evidence>
<comment type="caution">
    <text evidence="1">The sequence shown here is derived from an EMBL/GenBank/DDBJ whole genome shotgun (WGS) entry which is preliminary data.</text>
</comment>
<accession>A0A498I7W2</accession>
<dbReference type="PANTHER" id="PTHR31973:SF166">
    <property type="entry name" value="OS10G0104700 PROTEIN"/>
    <property type="match status" value="1"/>
</dbReference>
<dbReference type="Proteomes" id="UP000290289">
    <property type="component" value="Chromosome 14"/>
</dbReference>
<name>A0A498I7W2_MALDO</name>
<organism evidence="1 2">
    <name type="scientific">Malus domestica</name>
    <name type="common">Apple</name>
    <name type="synonym">Pyrus malus</name>
    <dbReference type="NCBI Taxonomy" id="3750"/>
    <lineage>
        <taxon>Eukaryota</taxon>
        <taxon>Viridiplantae</taxon>
        <taxon>Streptophyta</taxon>
        <taxon>Embryophyta</taxon>
        <taxon>Tracheophyta</taxon>
        <taxon>Spermatophyta</taxon>
        <taxon>Magnoliopsida</taxon>
        <taxon>eudicotyledons</taxon>
        <taxon>Gunneridae</taxon>
        <taxon>Pentapetalae</taxon>
        <taxon>rosids</taxon>
        <taxon>fabids</taxon>
        <taxon>Rosales</taxon>
        <taxon>Rosaceae</taxon>
        <taxon>Amygdaloideae</taxon>
        <taxon>Maleae</taxon>
        <taxon>Malus</taxon>
    </lineage>
</organism>
<dbReference type="EMBL" id="RDQH01000340">
    <property type="protein sequence ID" value="RXH78057.1"/>
    <property type="molecule type" value="Genomic_DNA"/>
</dbReference>
<evidence type="ECO:0000313" key="2">
    <source>
        <dbReference type="Proteomes" id="UP000290289"/>
    </source>
</evidence>
<dbReference type="PANTHER" id="PTHR31973">
    <property type="entry name" value="POLYPROTEIN, PUTATIVE-RELATED"/>
    <property type="match status" value="1"/>
</dbReference>
<dbReference type="STRING" id="3750.A0A498I7W2"/>
<keyword evidence="2" id="KW-1185">Reference proteome</keyword>
<reference evidence="1 2" key="1">
    <citation type="submission" date="2018-10" db="EMBL/GenBank/DDBJ databases">
        <title>A high-quality apple genome assembly.</title>
        <authorList>
            <person name="Hu J."/>
        </authorList>
    </citation>
    <scope>NUCLEOTIDE SEQUENCE [LARGE SCALE GENOMIC DNA]</scope>
    <source>
        <strain evidence="2">cv. HFTH1</strain>
        <tissue evidence="1">Young leaf</tissue>
    </source>
</reference>
<proteinExistence type="predicted"/>
<protein>
    <recommendedName>
        <fullName evidence="3">MULE transposase domain-containing protein</fullName>
    </recommendedName>
</protein>
<sequence length="237" mass="27458">MEQLSYMLTPQERTITFVSDRNKGLLESMATVFPHSHHAFCLEHLKRNVFGKYPTGCGKIFKDHIVHLFCKCAYAPTSEAFDMHLRVLRDEGGFVMRTFLDSLPKENWSNAFFEGARYGEMWSNVAESFNSWIFEERPMLIYQLDDGVFVHVINVKSKVPCEHAVATIIKDDGNPYDYVEDFFTDEYCKSSYSFPIYPIPNIDRHDINGHEEIVVEPPLTKKQSGRPKLKRMKSIGE</sequence>
<evidence type="ECO:0008006" key="3">
    <source>
        <dbReference type="Google" id="ProtNLM"/>
    </source>
</evidence>
<dbReference type="AlphaFoldDB" id="A0A498I7W2"/>